<name>A0A6I3WD99_9PSED</name>
<dbReference type="AlphaFoldDB" id="A0A6I3WD99"/>
<dbReference type="OrthoDB" id="9115426at2"/>
<keyword evidence="2" id="KW-1185">Reference proteome</keyword>
<dbReference type="RefSeq" id="WP_155583589.1">
    <property type="nucleotide sequence ID" value="NZ_JBHSTH010000045.1"/>
</dbReference>
<dbReference type="EMBL" id="WNNK01000009">
    <property type="protein sequence ID" value="MUF05313.1"/>
    <property type="molecule type" value="Genomic_DNA"/>
</dbReference>
<protein>
    <submittedName>
        <fullName evidence="1">Uncharacterized protein</fullName>
    </submittedName>
</protein>
<proteinExistence type="predicted"/>
<evidence type="ECO:0000313" key="1">
    <source>
        <dbReference type="EMBL" id="MUF05313.1"/>
    </source>
</evidence>
<evidence type="ECO:0000313" key="2">
    <source>
        <dbReference type="Proteomes" id="UP000438196"/>
    </source>
</evidence>
<reference evidence="1 2" key="1">
    <citation type="submission" date="2019-11" db="EMBL/GenBank/DDBJ databases">
        <title>Pseudomonas karstica sp. nov. and Pseudomonas spelaei sp. nov. from karst caves.</title>
        <authorList>
            <person name="Zeman M."/>
        </authorList>
    </citation>
    <scope>NUCLEOTIDE SEQUENCE [LARGE SCALE GENOMIC DNA]</scope>
    <source>
        <strain evidence="1 2">CCM 7893</strain>
    </source>
</reference>
<comment type="caution">
    <text evidence="1">The sequence shown here is derived from an EMBL/GenBank/DDBJ whole genome shotgun (WGS) entry which is preliminary data.</text>
</comment>
<sequence length="192" mass="21506">MSIDHDCFNCGAGQDFLSLRMTRALSAVLQERNQQIGPKGYAVPLEDQHIHGEIAQAAADFLTPAQILAAKNSWAVHKAEHPRRRQLVIGAALALAEIERIDRLSLMPGEPVGITPSPLTEENRTDKLQDLMREELHMLRASHDHELCRRVALDQQLVELVRKVIHAVKTGSLPTDLTELEAWLFQKVDSDE</sequence>
<accession>A0A6I3WD99</accession>
<dbReference type="Proteomes" id="UP000438196">
    <property type="component" value="Unassembled WGS sequence"/>
</dbReference>
<organism evidence="1 2">
    <name type="scientific">Pseudomonas spelaei</name>
    <dbReference type="NCBI Taxonomy" id="1055469"/>
    <lineage>
        <taxon>Bacteria</taxon>
        <taxon>Pseudomonadati</taxon>
        <taxon>Pseudomonadota</taxon>
        <taxon>Gammaproteobacteria</taxon>
        <taxon>Pseudomonadales</taxon>
        <taxon>Pseudomonadaceae</taxon>
        <taxon>Pseudomonas</taxon>
    </lineage>
</organism>
<gene>
    <name evidence="1" type="ORF">GNF76_13250</name>
</gene>